<name>A0A9K3I359_HELAN</name>
<reference evidence="1" key="2">
    <citation type="submission" date="2020-06" db="EMBL/GenBank/DDBJ databases">
        <title>Helianthus annuus Genome sequencing and assembly Release 2.</title>
        <authorList>
            <person name="Gouzy J."/>
            <person name="Langlade N."/>
            <person name="Munos S."/>
        </authorList>
    </citation>
    <scope>NUCLEOTIDE SEQUENCE</scope>
    <source>
        <tissue evidence="1">Leaves</tissue>
    </source>
</reference>
<accession>A0A9K3I359</accession>
<reference evidence="1" key="1">
    <citation type="journal article" date="2017" name="Nature">
        <title>The sunflower genome provides insights into oil metabolism, flowering and Asterid evolution.</title>
        <authorList>
            <person name="Badouin H."/>
            <person name="Gouzy J."/>
            <person name="Grassa C.J."/>
            <person name="Murat F."/>
            <person name="Staton S.E."/>
            <person name="Cottret L."/>
            <person name="Lelandais-Briere C."/>
            <person name="Owens G.L."/>
            <person name="Carrere S."/>
            <person name="Mayjonade B."/>
            <person name="Legrand L."/>
            <person name="Gill N."/>
            <person name="Kane N.C."/>
            <person name="Bowers J.E."/>
            <person name="Hubner S."/>
            <person name="Bellec A."/>
            <person name="Berard A."/>
            <person name="Berges H."/>
            <person name="Blanchet N."/>
            <person name="Boniface M.C."/>
            <person name="Brunel D."/>
            <person name="Catrice O."/>
            <person name="Chaidir N."/>
            <person name="Claudel C."/>
            <person name="Donnadieu C."/>
            <person name="Faraut T."/>
            <person name="Fievet G."/>
            <person name="Helmstetter N."/>
            <person name="King M."/>
            <person name="Knapp S.J."/>
            <person name="Lai Z."/>
            <person name="Le Paslier M.C."/>
            <person name="Lippi Y."/>
            <person name="Lorenzon L."/>
            <person name="Mandel J.R."/>
            <person name="Marage G."/>
            <person name="Marchand G."/>
            <person name="Marquand E."/>
            <person name="Bret-Mestries E."/>
            <person name="Morien E."/>
            <person name="Nambeesan S."/>
            <person name="Nguyen T."/>
            <person name="Pegot-Espagnet P."/>
            <person name="Pouilly N."/>
            <person name="Raftis F."/>
            <person name="Sallet E."/>
            <person name="Schiex T."/>
            <person name="Thomas J."/>
            <person name="Vandecasteele C."/>
            <person name="Vares D."/>
            <person name="Vear F."/>
            <person name="Vautrin S."/>
            <person name="Crespi M."/>
            <person name="Mangin B."/>
            <person name="Burke J.M."/>
            <person name="Salse J."/>
            <person name="Munos S."/>
            <person name="Vincourt P."/>
            <person name="Rieseberg L.H."/>
            <person name="Langlade N.B."/>
        </authorList>
    </citation>
    <scope>NUCLEOTIDE SEQUENCE</scope>
    <source>
        <tissue evidence="1">Leaves</tissue>
    </source>
</reference>
<dbReference type="AlphaFoldDB" id="A0A9K3I359"/>
<protein>
    <submittedName>
        <fullName evidence="1">Uncharacterized protein</fullName>
    </submittedName>
</protein>
<proteinExistence type="predicted"/>
<comment type="caution">
    <text evidence="1">The sequence shown here is derived from an EMBL/GenBank/DDBJ whole genome shotgun (WGS) entry which is preliminary data.</text>
</comment>
<gene>
    <name evidence="1" type="ORF">HanXRQr2_Chr09g0365231</name>
</gene>
<evidence type="ECO:0000313" key="1">
    <source>
        <dbReference type="EMBL" id="KAF5788956.1"/>
    </source>
</evidence>
<dbReference type="Proteomes" id="UP000215914">
    <property type="component" value="Unassembled WGS sequence"/>
</dbReference>
<evidence type="ECO:0000313" key="2">
    <source>
        <dbReference type="Proteomes" id="UP000215914"/>
    </source>
</evidence>
<dbReference type="Gramene" id="mRNA:HanXRQr2_Chr09g0365231">
    <property type="protein sequence ID" value="mRNA:HanXRQr2_Chr09g0365231"/>
    <property type="gene ID" value="HanXRQr2_Chr09g0365231"/>
</dbReference>
<dbReference type="EMBL" id="MNCJ02000324">
    <property type="protein sequence ID" value="KAF5788956.1"/>
    <property type="molecule type" value="Genomic_DNA"/>
</dbReference>
<keyword evidence="2" id="KW-1185">Reference proteome</keyword>
<sequence length="42" mass="4865">MDTLYGLTQRLPRLPFPGPLFVNVRLLTKGKFFGHQNTKFNT</sequence>
<organism evidence="1 2">
    <name type="scientific">Helianthus annuus</name>
    <name type="common">Common sunflower</name>
    <dbReference type="NCBI Taxonomy" id="4232"/>
    <lineage>
        <taxon>Eukaryota</taxon>
        <taxon>Viridiplantae</taxon>
        <taxon>Streptophyta</taxon>
        <taxon>Embryophyta</taxon>
        <taxon>Tracheophyta</taxon>
        <taxon>Spermatophyta</taxon>
        <taxon>Magnoliopsida</taxon>
        <taxon>eudicotyledons</taxon>
        <taxon>Gunneridae</taxon>
        <taxon>Pentapetalae</taxon>
        <taxon>asterids</taxon>
        <taxon>campanulids</taxon>
        <taxon>Asterales</taxon>
        <taxon>Asteraceae</taxon>
        <taxon>Asteroideae</taxon>
        <taxon>Heliantheae alliance</taxon>
        <taxon>Heliantheae</taxon>
        <taxon>Helianthus</taxon>
    </lineage>
</organism>